<dbReference type="GO" id="GO:0003677">
    <property type="term" value="F:DNA binding"/>
    <property type="evidence" value="ECO:0007669"/>
    <property type="project" value="UniProtKB-KW"/>
</dbReference>
<dbReference type="GO" id="GO:0005634">
    <property type="term" value="C:nucleus"/>
    <property type="evidence" value="ECO:0007669"/>
    <property type="project" value="UniProtKB-SubCell"/>
</dbReference>
<dbReference type="InterPro" id="IPR050913">
    <property type="entry name" value="AP2/ERF_ERF"/>
</dbReference>
<dbReference type="PROSITE" id="PS51032">
    <property type="entry name" value="AP2_ERF"/>
    <property type="match status" value="1"/>
</dbReference>
<comment type="caution">
    <text evidence="7">The sequence shown here is derived from an EMBL/GenBank/DDBJ whole genome shotgun (WGS) entry which is preliminary data.</text>
</comment>
<evidence type="ECO:0000259" key="6">
    <source>
        <dbReference type="PROSITE" id="PS51032"/>
    </source>
</evidence>
<dbReference type="SMART" id="SM00380">
    <property type="entry name" value="AP2"/>
    <property type="match status" value="1"/>
</dbReference>
<dbReference type="SUPFAM" id="SSF54171">
    <property type="entry name" value="DNA-binding domain"/>
    <property type="match status" value="1"/>
</dbReference>
<evidence type="ECO:0000256" key="5">
    <source>
        <dbReference type="ARBA" id="ARBA00023242"/>
    </source>
</evidence>
<dbReference type="EMBL" id="JABCRI010000013">
    <property type="protein sequence ID" value="KAF8394806.1"/>
    <property type="molecule type" value="Genomic_DNA"/>
</dbReference>
<gene>
    <name evidence="7" type="ORF">HHK36_018742</name>
</gene>
<keyword evidence="5" id="KW-0539">Nucleus</keyword>
<dbReference type="CDD" id="cd00018">
    <property type="entry name" value="AP2"/>
    <property type="match status" value="1"/>
</dbReference>
<evidence type="ECO:0000256" key="3">
    <source>
        <dbReference type="ARBA" id="ARBA00023125"/>
    </source>
</evidence>
<keyword evidence="4" id="KW-0804">Transcription</keyword>
<evidence type="ECO:0000256" key="4">
    <source>
        <dbReference type="ARBA" id="ARBA00023163"/>
    </source>
</evidence>
<keyword evidence="2" id="KW-0805">Transcription regulation</keyword>
<reference evidence="7 8" key="1">
    <citation type="submission" date="2020-04" db="EMBL/GenBank/DDBJ databases">
        <title>Plant Genome Project.</title>
        <authorList>
            <person name="Zhang R.-G."/>
        </authorList>
    </citation>
    <scope>NUCLEOTIDE SEQUENCE [LARGE SCALE GENOMIC DNA]</scope>
    <source>
        <strain evidence="7">YNK0</strain>
        <tissue evidence="7">Leaf</tissue>
    </source>
</reference>
<feature type="domain" description="AP2/ERF" evidence="6">
    <location>
        <begin position="116"/>
        <end position="172"/>
    </location>
</feature>
<proteinExistence type="predicted"/>
<dbReference type="AlphaFoldDB" id="A0A834YZY5"/>
<name>A0A834YZY5_TETSI</name>
<dbReference type="OrthoDB" id="682005at2759"/>
<dbReference type="InterPro" id="IPR016177">
    <property type="entry name" value="DNA-bd_dom_sf"/>
</dbReference>
<evidence type="ECO:0000313" key="7">
    <source>
        <dbReference type="EMBL" id="KAF8394806.1"/>
    </source>
</evidence>
<evidence type="ECO:0000256" key="1">
    <source>
        <dbReference type="ARBA" id="ARBA00004123"/>
    </source>
</evidence>
<dbReference type="InterPro" id="IPR001471">
    <property type="entry name" value="AP2/ERF_dom"/>
</dbReference>
<dbReference type="PANTHER" id="PTHR31194:SF166">
    <property type="entry name" value="PATHOGENESIS-RELATED GENES TRANSCRIPTIONAL ACTIVATOR PTI6"/>
    <property type="match status" value="1"/>
</dbReference>
<dbReference type="PANTHER" id="PTHR31194">
    <property type="entry name" value="SHN SHINE , DNA BINDING / TRANSCRIPTION FACTOR"/>
    <property type="match status" value="1"/>
</dbReference>
<sequence>MNPAVSFGKNCVFEIESSMPPQPAVKFSEHVSTTRKLMLIHGRTCVNSDESLPRTRRVRQKVVQIILTDADATDSSSDDDGEMDVQRVKRHLTEINVELLTKLRPKASEKLVCQKRFRGVRQRRWSSEIRDPTRRKRLWLGTHDTDTPEEAASVYDEASATLKVSDTVTNFPTFTKPETECNDVSSPTSVLRYGDLAAFDSFVYCAVDAFGFDIDMPLTLPDIELHRRSFVDEELGEFHLDDFSLELK</sequence>
<dbReference type="Gene3D" id="3.30.730.10">
    <property type="entry name" value="AP2/ERF domain"/>
    <property type="match status" value="1"/>
</dbReference>
<keyword evidence="3" id="KW-0238">DNA-binding</keyword>
<comment type="subcellular location">
    <subcellularLocation>
        <location evidence="1">Nucleus</location>
    </subcellularLocation>
</comment>
<keyword evidence="8" id="KW-1185">Reference proteome</keyword>
<dbReference type="OMA" id="DHRESCE"/>
<dbReference type="PIRSF" id="PIRSF038123">
    <property type="entry name" value="PTI6"/>
    <property type="match status" value="1"/>
</dbReference>
<dbReference type="Proteomes" id="UP000655225">
    <property type="component" value="Unassembled WGS sequence"/>
</dbReference>
<evidence type="ECO:0000256" key="2">
    <source>
        <dbReference type="ARBA" id="ARBA00023015"/>
    </source>
</evidence>
<organism evidence="7 8">
    <name type="scientific">Tetracentron sinense</name>
    <name type="common">Spur-leaf</name>
    <dbReference type="NCBI Taxonomy" id="13715"/>
    <lineage>
        <taxon>Eukaryota</taxon>
        <taxon>Viridiplantae</taxon>
        <taxon>Streptophyta</taxon>
        <taxon>Embryophyta</taxon>
        <taxon>Tracheophyta</taxon>
        <taxon>Spermatophyta</taxon>
        <taxon>Magnoliopsida</taxon>
        <taxon>Trochodendrales</taxon>
        <taxon>Trochodendraceae</taxon>
        <taxon>Tetracentron</taxon>
    </lineage>
</organism>
<dbReference type="GO" id="GO:0003700">
    <property type="term" value="F:DNA-binding transcription factor activity"/>
    <property type="evidence" value="ECO:0007669"/>
    <property type="project" value="InterPro"/>
</dbReference>
<evidence type="ECO:0000313" key="8">
    <source>
        <dbReference type="Proteomes" id="UP000655225"/>
    </source>
</evidence>
<protein>
    <recommendedName>
        <fullName evidence="6">AP2/ERF domain-containing protein</fullName>
    </recommendedName>
</protein>
<accession>A0A834YZY5</accession>
<dbReference type="InterPro" id="IPR036955">
    <property type="entry name" value="AP2/ERF_dom_sf"/>
</dbReference>